<evidence type="ECO:0000313" key="9">
    <source>
        <dbReference type="EMBL" id="PWB95595.1"/>
    </source>
</evidence>
<name>A0A2U1SVE7_METSR</name>
<keyword evidence="10" id="KW-1185">Reference proteome</keyword>
<keyword evidence="1 6" id="KW-0597">Phosphoprotein</keyword>
<dbReference type="RefSeq" id="WP_108915277.1">
    <property type="nucleotide sequence ID" value="NZ_BGJY01000001.1"/>
</dbReference>
<evidence type="ECO:0000259" key="7">
    <source>
        <dbReference type="PROSITE" id="PS50043"/>
    </source>
</evidence>
<dbReference type="GO" id="GO:0000160">
    <property type="term" value="P:phosphorelay signal transduction system"/>
    <property type="evidence" value="ECO:0007669"/>
    <property type="project" value="UniProtKB-KW"/>
</dbReference>
<dbReference type="InterPro" id="IPR011006">
    <property type="entry name" value="CheY-like_superfamily"/>
</dbReference>
<dbReference type="SMART" id="SM00448">
    <property type="entry name" value="REC"/>
    <property type="match status" value="1"/>
</dbReference>
<dbReference type="GO" id="GO:0003677">
    <property type="term" value="F:DNA binding"/>
    <property type="evidence" value="ECO:0007669"/>
    <property type="project" value="UniProtKB-KW"/>
</dbReference>
<dbReference type="OrthoDB" id="9782655at2"/>
<feature type="modified residue" description="4-aspartylphosphate" evidence="6">
    <location>
        <position position="56"/>
    </location>
</feature>
<dbReference type="InterPro" id="IPR001789">
    <property type="entry name" value="Sig_transdc_resp-reg_receiver"/>
</dbReference>
<evidence type="ECO:0000256" key="4">
    <source>
        <dbReference type="ARBA" id="ARBA00023125"/>
    </source>
</evidence>
<feature type="domain" description="Response regulatory" evidence="8">
    <location>
        <begin position="7"/>
        <end position="121"/>
    </location>
</feature>
<dbReference type="SUPFAM" id="SSF46894">
    <property type="entry name" value="C-terminal effector domain of the bipartite response regulators"/>
    <property type="match status" value="1"/>
</dbReference>
<dbReference type="CDD" id="cd17537">
    <property type="entry name" value="REC_FixJ"/>
    <property type="match status" value="1"/>
</dbReference>
<evidence type="ECO:0000256" key="5">
    <source>
        <dbReference type="ARBA" id="ARBA00023163"/>
    </source>
</evidence>
<dbReference type="PROSITE" id="PS50110">
    <property type="entry name" value="RESPONSE_REGULATORY"/>
    <property type="match status" value="1"/>
</dbReference>
<dbReference type="InterPro" id="IPR000792">
    <property type="entry name" value="Tscrpt_reg_LuxR_C"/>
</dbReference>
<dbReference type="SMART" id="SM00421">
    <property type="entry name" value="HTH_LUXR"/>
    <property type="match status" value="1"/>
</dbReference>
<keyword evidence="3" id="KW-0805">Transcription regulation</keyword>
<dbReference type="PROSITE" id="PS00622">
    <property type="entry name" value="HTH_LUXR_1"/>
    <property type="match status" value="1"/>
</dbReference>
<dbReference type="PROSITE" id="PS50043">
    <property type="entry name" value="HTH_LUXR_2"/>
    <property type="match status" value="1"/>
</dbReference>
<dbReference type="Pfam" id="PF00072">
    <property type="entry name" value="Response_reg"/>
    <property type="match status" value="1"/>
</dbReference>
<dbReference type="Pfam" id="PF00196">
    <property type="entry name" value="GerE"/>
    <property type="match status" value="1"/>
</dbReference>
<dbReference type="Gene3D" id="1.10.10.10">
    <property type="entry name" value="Winged helix-like DNA-binding domain superfamily/Winged helix DNA-binding domain"/>
    <property type="match status" value="1"/>
</dbReference>
<dbReference type="GO" id="GO:0006355">
    <property type="term" value="P:regulation of DNA-templated transcription"/>
    <property type="evidence" value="ECO:0007669"/>
    <property type="project" value="InterPro"/>
</dbReference>
<dbReference type="PRINTS" id="PR00038">
    <property type="entry name" value="HTHLUXR"/>
</dbReference>
<dbReference type="Proteomes" id="UP000245137">
    <property type="component" value="Unassembled WGS sequence"/>
</dbReference>
<evidence type="ECO:0000259" key="8">
    <source>
        <dbReference type="PROSITE" id="PS50110"/>
    </source>
</evidence>
<protein>
    <submittedName>
        <fullName evidence="9">DNA-binding response regulator</fullName>
    </submittedName>
</protein>
<keyword evidence="2" id="KW-0902">Two-component regulatory system</keyword>
<evidence type="ECO:0000256" key="2">
    <source>
        <dbReference type="ARBA" id="ARBA00023012"/>
    </source>
</evidence>
<comment type="caution">
    <text evidence="9">The sequence shown here is derived from an EMBL/GenBank/DDBJ whole genome shotgun (WGS) entry which is preliminary data.</text>
</comment>
<dbReference type="FunFam" id="3.40.50.2300:FF:000018">
    <property type="entry name" value="DNA-binding transcriptional regulator NtrC"/>
    <property type="match status" value="1"/>
</dbReference>
<dbReference type="PANTHER" id="PTHR44688:SF16">
    <property type="entry name" value="DNA-BINDING TRANSCRIPTIONAL ACTIVATOR DEVR_DOSR"/>
    <property type="match status" value="1"/>
</dbReference>
<dbReference type="AlphaFoldDB" id="A0A2U1SVE7"/>
<reference evidence="9 10" key="1">
    <citation type="journal article" date="2018" name="Appl. Microbiol. Biotechnol.">
        <title>Co-cultivation of the strictly anaerobic methanogen Methanosarcina barkeri with aerobic methanotrophs in an oxygen-limited membrane bioreactor.</title>
        <authorList>
            <person name="In 't Zandt M.H."/>
            <person name="van den Bosch T.J.M."/>
            <person name="Rijkers R."/>
            <person name="van Kessel M.A.H.J."/>
            <person name="Jetten M.S.M."/>
            <person name="Welte C.U."/>
        </authorList>
    </citation>
    <scope>NUCLEOTIDE SEQUENCE [LARGE SCALE GENOMIC DNA]</scope>
    <source>
        <strain evidence="9 10">DSM 17706</strain>
    </source>
</reference>
<evidence type="ECO:0000256" key="6">
    <source>
        <dbReference type="PROSITE-ProRule" id="PRU00169"/>
    </source>
</evidence>
<keyword evidence="5" id="KW-0804">Transcription</keyword>
<evidence type="ECO:0000256" key="3">
    <source>
        <dbReference type="ARBA" id="ARBA00023015"/>
    </source>
</evidence>
<dbReference type="SUPFAM" id="SSF52172">
    <property type="entry name" value="CheY-like"/>
    <property type="match status" value="1"/>
</dbReference>
<accession>A0A2U1SVE7</accession>
<dbReference type="CDD" id="cd06170">
    <property type="entry name" value="LuxR_C_like"/>
    <property type="match status" value="1"/>
</dbReference>
<organism evidence="9 10">
    <name type="scientific">Methylosinus sporium</name>
    <dbReference type="NCBI Taxonomy" id="428"/>
    <lineage>
        <taxon>Bacteria</taxon>
        <taxon>Pseudomonadati</taxon>
        <taxon>Pseudomonadota</taxon>
        <taxon>Alphaproteobacteria</taxon>
        <taxon>Hyphomicrobiales</taxon>
        <taxon>Methylocystaceae</taxon>
        <taxon>Methylosinus</taxon>
    </lineage>
</organism>
<feature type="domain" description="HTH luxR-type" evidence="7">
    <location>
        <begin position="137"/>
        <end position="202"/>
    </location>
</feature>
<sequence>MTSAPAIVHIVDDDAAVRDSLKLLLKTEDFDVRAHASARDFLASVGRGEGGCVVTDVRMPEISGLELLAEIEARGLDLPVIVITAHADVTLAVQAMKAGAVDLLEKPFDDESLLDSVRHALGGRGGAGGLGSEAAAARDRLASLTSREREVLVGVLDGRPNKIIAHELGISVRTVEVHRARLMVKMRAKSLSELARISVLVPRAASI</sequence>
<proteinExistence type="predicted"/>
<dbReference type="InterPro" id="IPR016032">
    <property type="entry name" value="Sig_transdc_resp-reg_C-effctor"/>
</dbReference>
<dbReference type="Gene3D" id="3.40.50.2300">
    <property type="match status" value="1"/>
</dbReference>
<dbReference type="EMBL" id="PUIV01000001">
    <property type="protein sequence ID" value="PWB95595.1"/>
    <property type="molecule type" value="Genomic_DNA"/>
</dbReference>
<dbReference type="InterPro" id="IPR036388">
    <property type="entry name" value="WH-like_DNA-bd_sf"/>
</dbReference>
<gene>
    <name evidence="9" type="primary">fixJ</name>
    <name evidence="9" type="ORF">C5689_00275</name>
</gene>
<evidence type="ECO:0000313" key="10">
    <source>
        <dbReference type="Proteomes" id="UP000245137"/>
    </source>
</evidence>
<evidence type="ECO:0000256" key="1">
    <source>
        <dbReference type="ARBA" id="ARBA00022553"/>
    </source>
</evidence>
<keyword evidence="4 9" id="KW-0238">DNA-binding</keyword>
<dbReference type="PANTHER" id="PTHR44688">
    <property type="entry name" value="DNA-BINDING TRANSCRIPTIONAL ACTIVATOR DEVR_DOSR"/>
    <property type="match status" value="1"/>
</dbReference>